<organism evidence="1 2">
    <name type="scientific">Aliikangiella maris</name>
    <dbReference type="NCBI Taxonomy" id="3162458"/>
    <lineage>
        <taxon>Bacteria</taxon>
        <taxon>Pseudomonadati</taxon>
        <taxon>Pseudomonadota</taxon>
        <taxon>Gammaproteobacteria</taxon>
        <taxon>Oceanospirillales</taxon>
        <taxon>Pleioneaceae</taxon>
        <taxon>Aliikangiella</taxon>
    </lineage>
</organism>
<gene>
    <name evidence="1" type="ORF">ABVT43_03580</name>
</gene>
<sequence>MKNAVTIEFDEVIQRLKEELGEESDAALSRALGMSNSGIAVARKSKSLPIIPIVNTCCELGISLDEIFLGKTKSKSSAQAANTFTLDDIIRASKLVVRTLERVSTNNSLPTERQLDAYKKLHTVFIKAVIENDFDESIVTAIAEASIELV</sequence>
<comment type="caution">
    <text evidence="1">The sequence shown here is derived from an EMBL/GenBank/DDBJ whole genome shotgun (WGS) entry which is preliminary data.</text>
</comment>
<dbReference type="EMBL" id="JBEVCJ010000003">
    <property type="protein sequence ID" value="MET1254202.1"/>
    <property type="molecule type" value="Genomic_DNA"/>
</dbReference>
<name>A0ABV2BQI5_9GAMM</name>
<dbReference type="Proteomes" id="UP001548189">
    <property type="component" value="Unassembled WGS sequence"/>
</dbReference>
<evidence type="ECO:0000313" key="1">
    <source>
        <dbReference type="EMBL" id="MET1254202.1"/>
    </source>
</evidence>
<dbReference type="InterPro" id="IPR010982">
    <property type="entry name" value="Lambda_DNA-bd_dom_sf"/>
</dbReference>
<reference evidence="1 2" key="1">
    <citation type="submission" date="2024-06" db="EMBL/GenBank/DDBJ databases">
        <authorList>
            <person name="Li F."/>
        </authorList>
    </citation>
    <scope>NUCLEOTIDE SEQUENCE [LARGE SCALE GENOMIC DNA]</scope>
    <source>
        <strain evidence="1 2">GXAS 311</strain>
    </source>
</reference>
<dbReference type="InterPro" id="IPR010744">
    <property type="entry name" value="Phage_CI_N"/>
</dbReference>
<keyword evidence="2" id="KW-1185">Reference proteome</keyword>
<dbReference type="Gene3D" id="1.10.260.40">
    <property type="entry name" value="lambda repressor-like DNA-binding domains"/>
    <property type="match status" value="1"/>
</dbReference>
<accession>A0ABV2BQI5</accession>
<evidence type="ECO:0000313" key="2">
    <source>
        <dbReference type="Proteomes" id="UP001548189"/>
    </source>
</evidence>
<protein>
    <submittedName>
        <fullName evidence="1">Helix-turn-helix domain-containing protein</fullName>
    </submittedName>
</protein>
<proteinExistence type="predicted"/>
<dbReference type="Pfam" id="PF07022">
    <property type="entry name" value="Phage_CI_repr"/>
    <property type="match status" value="1"/>
</dbReference>